<dbReference type="Proteomes" id="UP000321039">
    <property type="component" value="Unassembled WGS sequence"/>
</dbReference>
<dbReference type="PANTHER" id="PTHR31240">
    <property type="entry name" value="MATERNAL EFFECT EMBRYO ARREST 18"/>
    <property type="match status" value="1"/>
</dbReference>
<evidence type="ECO:0000313" key="2">
    <source>
        <dbReference type="Proteomes" id="UP000321039"/>
    </source>
</evidence>
<reference evidence="1 2" key="1">
    <citation type="submission" date="2019-08" db="EMBL/GenBank/DDBJ databases">
        <title>Parahaliea maris sp. nov., isolated from the surface seawater.</title>
        <authorList>
            <person name="Liu Y."/>
        </authorList>
    </citation>
    <scope>NUCLEOTIDE SEQUENCE [LARGE SCALE GENOMIC DNA]</scope>
    <source>
        <strain evidence="1 2">HSLHS9</strain>
    </source>
</reference>
<dbReference type="RefSeq" id="WP_148067785.1">
    <property type="nucleotide sequence ID" value="NZ_VRZA01000002.1"/>
</dbReference>
<keyword evidence="2" id="KW-1185">Reference proteome</keyword>
<dbReference type="EMBL" id="VRZA01000002">
    <property type="protein sequence ID" value="TXS95773.1"/>
    <property type="molecule type" value="Genomic_DNA"/>
</dbReference>
<dbReference type="Pfam" id="PF01933">
    <property type="entry name" value="CofD"/>
    <property type="match status" value="1"/>
</dbReference>
<organism evidence="1 2">
    <name type="scientific">Parahaliea maris</name>
    <dbReference type="NCBI Taxonomy" id="2716870"/>
    <lineage>
        <taxon>Bacteria</taxon>
        <taxon>Pseudomonadati</taxon>
        <taxon>Pseudomonadota</taxon>
        <taxon>Gammaproteobacteria</taxon>
        <taxon>Cellvibrionales</taxon>
        <taxon>Halieaceae</taxon>
        <taxon>Parahaliea</taxon>
    </lineage>
</organism>
<dbReference type="InterPro" id="IPR027591">
    <property type="entry name" value="CofD-rel_GAK"/>
</dbReference>
<protein>
    <submittedName>
        <fullName evidence="1">GAK system CofD-like protein</fullName>
    </submittedName>
</protein>
<sequence length="397" mass="43687">MARIRVTRTIEVPDPIRISRFRKIPELGPRLLFFSGGSALNGLSRLLKDYTHNSVHLVTPFDSGGSSAQLRQAFDMPAIGDIRSRLMALADESVLGNPEVYQLFNFRLPCDATRKTLRRTLREMVSGRSELVADIPNPMRQLICHQLGHFSDQMPRGFELRGASIGNLILAGGYLRNRRDLDLTIFLYSKLVSVRGTVRPIVNESLNLGATLADGSEVIGQHLLTGKEVAPLTAPIEDVFLCRSAEQPEPLDVPLEKKVRKLIGSADLICYPPGSFFSSLHANLLPTGVGRAIGANDCPKVYIPNLGVDPEQLGMSLDALLGSLVKRLRRGVPKSWANRRLLDYVLLDSGQGQYPSTLSLSLLEELGVEVLDIKLVSKKSKPYYDNQLLLAALLSLA</sequence>
<dbReference type="PANTHER" id="PTHR31240:SF0">
    <property type="entry name" value="MATERNAL EFFECT EMBRYO ARREST 18"/>
    <property type="match status" value="1"/>
</dbReference>
<gene>
    <name evidence="1" type="ORF">FV139_07870</name>
</gene>
<dbReference type="InterPro" id="IPR038136">
    <property type="entry name" value="CofD-like_dom_sf"/>
</dbReference>
<dbReference type="SUPFAM" id="SSF142338">
    <property type="entry name" value="CofD-like"/>
    <property type="match status" value="1"/>
</dbReference>
<evidence type="ECO:0000313" key="1">
    <source>
        <dbReference type="EMBL" id="TXS95773.1"/>
    </source>
</evidence>
<dbReference type="Gene3D" id="3.40.50.10680">
    <property type="entry name" value="CofD-like domains"/>
    <property type="match status" value="1"/>
</dbReference>
<proteinExistence type="predicted"/>
<comment type="caution">
    <text evidence="1">The sequence shown here is derived from an EMBL/GenBank/DDBJ whole genome shotgun (WGS) entry which is preliminary data.</text>
</comment>
<accession>A0A5C9A4E2</accession>
<dbReference type="CDD" id="cd07187">
    <property type="entry name" value="YvcK_like"/>
    <property type="match status" value="1"/>
</dbReference>
<dbReference type="NCBIfam" id="TIGR04357">
    <property type="entry name" value="CofD_rel_GAK"/>
    <property type="match status" value="1"/>
</dbReference>
<dbReference type="AlphaFoldDB" id="A0A5C9A4E2"/>
<dbReference type="GO" id="GO:0043743">
    <property type="term" value="F:LPPG:FO 2-phospho-L-lactate transferase activity"/>
    <property type="evidence" value="ECO:0007669"/>
    <property type="project" value="InterPro"/>
</dbReference>
<name>A0A5C9A4E2_9GAMM</name>
<dbReference type="InterPro" id="IPR002882">
    <property type="entry name" value="CofD"/>
</dbReference>